<evidence type="ECO:0000256" key="1">
    <source>
        <dbReference type="SAM" id="SignalP"/>
    </source>
</evidence>
<sequence length="171" mass="18751">MKIQGVKPLLMTVLLAMTGWAAASELAAGITGTLDGEDQQWFILDPSSEPSATFIEEGDRWVVEMTGYRDPEKWAARDALVIQLVLADERLTDARVLHLIGDAVHPPYYTATDDELTVVLARVEREGSRLHLQGTLEGPLALQHSPEADPLVEEGVSLAVTFDVTARKVEF</sequence>
<dbReference type="Proteomes" id="UP000623776">
    <property type="component" value="Unassembled WGS sequence"/>
</dbReference>
<reference evidence="3" key="1">
    <citation type="journal article" date="2019" name="Int. J. Syst. Evol. Microbiol.">
        <title>The Global Catalogue of Microorganisms (GCM) 10K type strain sequencing project: providing services to taxonomists for standard genome sequencing and annotation.</title>
        <authorList>
            <consortium name="The Broad Institute Genomics Platform"/>
            <consortium name="The Broad Institute Genome Sequencing Center for Infectious Disease"/>
            <person name="Wu L."/>
            <person name="Ma J."/>
        </authorList>
    </citation>
    <scope>NUCLEOTIDE SEQUENCE [LARGE SCALE GENOMIC DNA]</scope>
    <source>
        <strain evidence="3">KCTC 22154</strain>
    </source>
</reference>
<keyword evidence="3" id="KW-1185">Reference proteome</keyword>
<evidence type="ECO:0000313" key="3">
    <source>
        <dbReference type="Proteomes" id="UP000623776"/>
    </source>
</evidence>
<feature type="signal peptide" evidence="1">
    <location>
        <begin position="1"/>
        <end position="23"/>
    </location>
</feature>
<feature type="chain" id="PRO_5034142426" description="Lipid/polyisoprenoid-binding YceI-like domain-containing protein" evidence="1">
    <location>
        <begin position="24"/>
        <end position="171"/>
    </location>
</feature>
<dbReference type="EMBL" id="BMXN01000009">
    <property type="protein sequence ID" value="GGW27402.1"/>
    <property type="molecule type" value="Genomic_DNA"/>
</dbReference>
<keyword evidence="1" id="KW-0732">Signal</keyword>
<comment type="caution">
    <text evidence="2">The sequence shown here is derived from an EMBL/GenBank/DDBJ whole genome shotgun (WGS) entry which is preliminary data.</text>
</comment>
<evidence type="ECO:0000313" key="2">
    <source>
        <dbReference type="EMBL" id="GGW27402.1"/>
    </source>
</evidence>
<organism evidence="2 3">
    <name type="scientific">Vreelandella hamiltonii</name>
    <dbReference type="NCBI Taxonomy" id="502829"/>
    <lineage>
        <taxon>Bacteria</taxon>
        <taxon>Pseudomonadati</taxon>
        <taxon>Pseudomonadota</taxon>
        <taxon>Gammaproteobacteria</taxon>
        <taxon>Oceanospirillales</taxon>
        <taxon>Halomonadaceae</taxon>
        <taxon>Vreelandella</taxon>
    </lineage>
</organism>
<name>A0A8H9LWG9_9GAMM</name>
<evidence type="ECO:0008006" key="4">
    <source>
        <dbReference type="Google" id="ProtNLM"/>
    </source>
</evidence>
<proteinExistence type="predicted"/>
<accession>A0A8H9LWG9</accession>
<gene>
    <name evidence="2" type="ORF">GCM10007157_19660</name>
</gene>
<protein>
    <recommendedName>
        <fullName evidence="4">Lipid/polyisoprenoid-binding YceI-like domain-containing protein</fullName>
    </recommendedName>
</protein>
<dbReference type="AlphaFoldDB" id="A0A8H9LWG9"/>